<feature type="transmembrane region" description="Helical" evidence="9">
    <location>
        <begin position="116"/>
        <end position="139"/>
    </location>
</feature>
<comment type="subcellular location">
    <subcellularLocation>
        <location evidence="1">Cell inner membrane</location>
        <topology evidence="1">Multi-pass membrane protein</topology>
    </subcellularLocation>
</comment>
<keyword evidence="12" id="KW-1185">Reference proteome</keyword>
<gene>
    <name evidence="10" type="ORF">Strain138_001117</name>
    <name evidence="11" type="ORF">Strain318_001117</name>
</gene>
<keyword evidence="5 9" id="KW-0812">Transmembrane</keyword>
<evidence type="ECO:0000256" key="4">
    <source>
        <dbReference type="ARBA" id="ARBA00022519"/>
    </source>
</evidence>
<evidence type="ECO:0000256" key="5">
    <source>
        <dbReference type="ARBA" id="ARBA00022692"/>
    </source>
</evidence>
<dbReference type="InterPro" id="IPR007272">
    <property type="entry name" value="Sulf_transp_TsuA/YedE"/>
</dbReference>
<dbReference type="EMBL" id="CP130613">
    <property type="protein sequence ID" value="WKW14759.1"/>
    <property type="molecule type" value="Genomic_DNA"/>
</dbReference>
<dbReference type="PANTHER" id="PTHR30574:SF1">
    <property type="entry name" value="SULPHUR TRANSPORT DOMAIN-CONTAINING PROTEIN"/>
    <property type="match status" value="1"/>
</dbReference>
<dbReference type="KEGG" id="pspc:Strain318_001117"/>
<dbReference type="AlphaFoldDB" id="A0AA49Q7J3"/>
<feature type="transmembrane region" description="Helical" evidence="9">
    <location>
        <begin position="12"/>
        <end position="33"/>
    </location>
</feature>
<evidence type="ECO:0000256" key="9">
    <source>
        <dbReference type="SAM" id="Phobius"/>
    </source>
</evidence>
<evidence type="ECO:0000313" key="10">
    <source>
        <dbReference type="EMBL" id="WKW11849.1"/>
    </source>
</evidence>
<dbReference type="GO" id="GO:0005886">
    <property type="term" value="C:plasma membrane"/>
    <property type="evidence" value="ECO:0007669"/>
    <property type="project" value="UniProtKB-SubCell"/>
</dbReference>
<keyword evidence="3" id="KW-1003">Cell membrane</keyword>
<keyword evidence="7 9" id="KW-0472">Membrane</keyword>
<evidence type="ECO:0000256" key="1">
    <source>
        <dbReference type="ARBA" id="ARBA00004429"/>
    </source>
</evidence>
<comment type="similarity">
    <text evidence="8">Belongs to the TsuA/YedE (TC 9.B.102) family.</text>
</comment>
<protein>
    <submittedName>
        <fullName evidence="11">YeeE/YedE thiosulfate transporter family protein</fullName>
    </submittedName>
</protein>
<evidence type="ECO:0000256" key="8">
    <source>
        <dbReference type="ARBA" id="ARBA00035655"/>
    </source>
</evidence>
<feature type="transmembrane region" description="Helical" evidence="9">
    <location>
        <begin position="70"/>
        <end position="89"/>
    </location>
</feature>
<accession>A0AA49Q7J3</accession>
<accession>A0AA49Q4K7</accession>
<keyword evidence="2" id="KW-0813">Transport</keyword>
<evidence type="ECO:0000313" key="12">
    <source>
        <dbReference type="Proteomes" id="UP001229955"/>
    </source>
</evidence>
<sequence length="175" mass="18032">MTSPVPATRSGMPAWASLGIIFGLVGAASILLFGPIGVSGTYPRLIGEAARAVDPAYAASNPYLVKMGSLFRAETFLVLGLVIGGFLGARRDRVPAPKVELPHPGHETNAKRYTEAFLAGFLILFGARLAGGCTSGLIISGMTQLSIAGFVFAAGVFATGIGTAKFMQAIRMGGN</sequence>
<dbReference type="EMBL" id="CP130612">
    <property type="protein sequence ID" value="WKW11849.1"/>
    <property type="molecule type" value="Genomic_DNA"/>
</dbReference>
<dbReference type="Pfam" id="PF04143">
    <property type="entry name" value="Sulf_transp"/>
    <property type="match status" value="1"/>
</dbReference>
<dbReference type="PANTHER" id="PTHR30574">
    <property type="entry name" value="INNER MEMBRANE PROTEIN YEDE"/>
    <property type="match status" value="1"/>
</dbReference>
<evidence type="ECO:0000256" key="7">
    <source>
        <dbReference type="ARBA" id="ARBA00023136"/>
    </source>
</evidence>
<evidence type="ECO:0000313" key="11">
    <source>
        <dbReference type="EMBL" id="WKW14759.1"/>
    </source>
</evidence>
<evidence type="ECO:0000256" key="6">
    <source>
        <dbReference type="ARBA" id="ARBA00022989"/>
    </source>
</evidence>
<feature type="transmembrane region" description="Helical" evidence="9">
    <location>
        <begin position="145"/>
        <end position="167"/>
    </location>
</feature>
<keyword evidence="6 9" id="KW-1133">Transmembrane helix</keyword>
<evidence type="ECO:0000256" key="2">
    <source>
        <dbReference type="ARBA" id="ARBA00022448"/>
    </source>
</evidence>
<dbReference type="RefSeq" id="WP_367887535.1">
    <property type="nucleotide sequence ID" value="NZ_CP130612.1"/>
</dbReference>
<dbReference type="Proteomes" id="UP001229955">
    <property type="component" value="Chromosome"/>
</dbReference>
<name>A0AA49Q7J3_9BACT</name>
<proteinExistence type="inferred from homology"/>
<organism evidence="11 12">
    <name type="scientific">Pseudogemmatithrix spongiicola</name>
    <dbReference type="NCBI Taxonomy" id="3062599"/>
    <lineage>
        <taxon>Bacteria</taxon>
        <taxon>Pseudomonadati</taxon>
        <taxon>Gemmatimonadota</taxon>
        <taxon>Gemmatimonadia</taxon>
        <taxon>Gemmatimonadales</taxon>
        <taxon>Gemmatimonadaceae</taxon>
        <taxon>Pseudogemmatithrix</taxon>
    </lineage>
</organism>
<keyword evidence="4" id="KW-0997">Cell inner membrane</keyword>
<evidence type="ECO:0000256" key="3">
    <source>
        <dbReference type="ARBA" id="ARBA00022475"/>
    </source>
</evidence>
<reference evidence="11" key="1">
    <citation type="submission" date="2023-07" db="EMBL/GenBank/DDBJ databases">
        <authorList>
            <person name="Haufschild T."/>
            <person name="Kallscheuer N."/>
            <person name="Hammer J."/>
            <person name="Kohn T."/>
            <person name="Kabuu M."/>
            <person name="Jogler M."/>
            <person name="Wohfarth N."/>
            <person name="Heuer A."/>
            <person name="Rohde M."/>
            <person name="van Teeseling M.C.F."/>
            <person name="Jogler C."/>
        </authorList>
    </citation>
    <scope>NUCLEOTIDE SEQUENCE</scope>
    <source>
        <strain evidence="10">Strain 138</strain>
        <strain evidence="11">Strain 318</strain>
    </source>
</reference>